<dbReference type="InterPro" id="IPR029787">
    <property type="entry name" value="Nucleotide_cyclase"/>
</dbReference>
<proteinExistence type="predicted"/>
<dbReference type="InterPro" id="IPR001633">
    <property type="entry name" value="EAL_dom"/>
</dbReference>
<comment type="caution">
    <text evidence="3">The sequence shown here is derived from an EMBL/GenBank/DDBJ whole genome shotgun (WGS) entry which is preliminary data.</text>
</comment>
<dbReference type="Gene3D" id="3.20.20.450">
    <property type="entry name" value="EAL domain"/>
    <property type="match status" value="1"/>
</dbReference>
<dbReference type="PROSITE" id="PS50883">
    <property type="entry name" value="EAL"/>
    <property type="match status" value="1"/>
</dbReference>
<feature type="domain" description="EAL" evidence="1">
    <location>
        <begin position="53"/>
        <end position="303"/>
    </location>
</feature>
<dbReference type="EMBL" id="MLJW01005275">
    <property type="protein sequence ID" value="OIQ68493.1"/>
    <property type="molecule type" value="Genomic_DNA"/>
</dbReference>
<dbReference type="InterPro" id="IPR043128">
    <property type="entry name" value="Rev_trsase/Diguanyl_cyclase"/>
</dbReference>
<dbReference type="InterPro" id="IPR000160">
    <property type="entry name" value="GGDEF_dom"/>
</dbReference>
<dbReference type="InterPro" id="IPR035919">
    <property type="entry name" value="EAL_sf"/>
</dbReference>
<reference evidence="3" key="1">
    <citation type="submission" date="2016-10" db="EMBL/GenBank/DDBJ databases">
        <title>Sequence of Gallionella enrichment culture.</title>
        <authorList>
            <person name="Poehlein A."/>
            <person name="Muehling M."/>
            <person name="Daniel R."/>
        </authorList>
    </citation>
    <scope>NUCLEOTIDE SEQUENCE</scope>
</reference>
<dbReference type="Gene3D" id="3.30.70.270">
    <property type="match status" value="1"/>
</dbReference>
<evidence type="ECO:0000259" key="1">
    <source>
        <dbReference type="PROSITE" id="PS50883"/>
    </source>
</evidence>
<name>A0A1J5PXZ3_9ZZZZ</name>
<dbReference type="CDD" id="cd01948">
    <property type="entry name" value="EAL"/>
    <property type="match status" value="1"/>
</dbReference>
<feature type="domain" description="GGDEF" evidence="2">
    <location>
        <begin position="1"/>
        <end position="44"/>
    </location>
</feature>
<protein>
    <submittedName>
        <fullName evidence="3">Phytochrome-like protein cph2</fullName>
    </submittedName>
</protein>
<dbReference type="Pfam" id="PF00563">
    <property type="entry name" value="EAL"/>
    <property type="match status" value="1"/>
</dbReference>
<dbReference type="Pfam" id="PF00990">
    <property type="entry name" value="GGDEF"/>
    <property type="match status" value="1"/>
</dbReference>
<dbReference type="SUPFAM" id="SSF141868">
    <property type="entry name" value="EAL domain-like"/>
    <property type="match status" value="1"/>
</dbReference>
<dbReference type="PANTHER" id="PTHR44757">
    <property type="entry name" value="DIGUANYLATE CYCLASE DGCP"/>
    <property type="match status" value="1"/>
</dbReference>
<sequence>MGTSIGIAIAPANGTDAAELLKKADLALYRVKSEGRNSFSFFEEDLSEKATTRLQLINDMRAALSRNEFELHYQPVFDTRTSRLCGMEALVRWRHPLAGLLYPDQFIGIAEETGLMEPLGQWILQKACADAVSWPENIKVAVNLSAGQFRSGALFDLILCGLVDSGLPPERLELEITESLLLQGKESNVLVIQQLKNIGITIALDDFGTGYASLSYLLLFPFDKIKIDKSFTQGLLTRSECVAVVASIFTLARGLGIAVTAEGVETDAQLELLRAQGVNYVQGYLFGRPRPLAELDFSALELIVRADEAA</sequence>
<dbReference type="PANTHER" id="PTHR44757:SF2">
    <property type="entry name" value="BIOFILM ARCHITECTURE MAINTENANCE PROTEIN MBAA"/>
    <property type="match status" value="1"/>
</dbReference>
<evidence type="ECO:0000313" key="3">
    <source>
        <dbReference type="EMBL" id="OIQ68493.1"/>
    </source>
</evidence>
<dbReference type="SMART" id="SM00052">
    <property type="entry name" value="EAL"/>
    <property type="match status" value="1"/>
</dbReference>
<dbReference type="InterPro" id="IPR052155">
    <property type="entry name" value="Biofilm_reg_signaling"/>
</dbReference>
<accession>A0A1J5PXZ3</accession>
<evidence type="ECO:0000259" key="2">
    <source>
        <dbReference type="PROSITE" id="PS50887"/>
    </source>
</evidence>
<dbReference type="AlphaFoldDB" id="A0A1J5PXZ3"/>
<dbReference type="SUPFAM" id="SSF55073">
    <property type="entry name" value="Nucleotide cyclase"/>
    <property type="match status" value="1"/>
</dbReference>
<gene>
    <name evidence="3" type="primary">cph2_93</name>
    <name evidence="3" type="ORF">GALL_499140</name>
</gene>
<dbReference type="PROSITE" id="PS50887">
    <property type="entry name" value="GGDEF"/>
    <property type="match status" value="1"/>
</dbReference>
<organism evidence="3">
    <name type="scientific">mine drainage metagenome</name>
    <dbReference type="NCBI Taxonomy" id="410659"/>
    <lineage>
        <taxon>unclassified sequences</taxon>
        <taxon>metagenomes</taxon>
        <taxon>ecological metagenomes</taxon>
    </lineage>
</organism>